<dbReference type="Gene3D" id="3.40.50.1820">
    <property type="entry name" value="alpha/beta hydrolase"/>
    <property type="match status" value="1"/>
</dbReference>
<keyword evidence="3" id="KW-1185">Reference proteome</keyword>
<proteinExistence type="predicted"/>
<dbReference type="Pfam" id="PF12697">
    <property type="entry name" value="Abhydrolase_6"/>
    <property type="match status" value="1"/>
</dbReference>
<name>A0A423WG43_9PEZI</name>
<dbReference type="GO" id="GO:0047372">
    <property type="term" value="F:monoacylglycerol lipase activity"/>
    <property type="evidence" value="ECO:0007669"/>
    <property type="project" value="TreeGrafter"/>
</dbReference>
<reference evidence="2 3" key="1">
    <citation type="submission" date="2015-09" db="EMBL/GenBank/DDBJ databases">
        <title>Host preference determinants of Valsa canker pathogens revealed by comparative genomics.</title>
        <authorList>
            <person name="Yin Z."/>
            <person name="Huang L."/>
        </authorList>
    </citation>
    <scope>NUCLEOTIDE SEQUENCE [LARGE SCALE GENOMIC DNA]</scope>
    <source>
        <strain evidence="2 3">03-1</strain>
    </source>
</reference>
<protein>
    <recommendedName>
        <fullName evidence="1">AB hydrolase-1 domain-containing protein</fullName>
    </recommendedName>
</protein>
<dbReference type="InterPro" id="IPR050266">
    <property type="entry name" value="AB_hydrolase_sf"/>
</dbReference>
<organism evidence="2 3">
    <name type="scientific">Cytospora schulzeri</name>
    <dbReference type="NCBI Taxonomy" id="448051"/>
    <lineage>
        <taxon>Eukaryota</taxon>
        <taxon>Fungi</taxon>
        <taxon>Dikarya</taxon>
        <taxon>Ascomycota</taxon>
        <taxon>Pezizomycotina</taxon>
        <taxon>Sordariomycetes</taxon>
        <taxon>Sordariomycetidae</taxon>
        <taxon>Diaporthales</taxon>
        <taxon>Cytosporaceae</taxon>
        <taxon>Cytospora</taxon>
    </lineage>
</organism>
<dbReference type="OrthoDB" id="2498029at2759"/>
<dbReference type="GO" id="GO:0016020">
    <property type="term" value="C:membrane"/>
    <property type="evidence" value="ECO:0007669"/>
    <property type="project" value="TreeGrafter"/>
</dbReference>
<dbReference type="STRING" id="356882.A0A423WG43"/>
<sequence>MPFTEINGKTIFYSWTPASRAGLTFYFIHGLGSSHSFWAPCIPGLVAAGFSCLAIDVPGFGQSPYHGKPHDLHEIADDCVAILLELGKSLDRTIIVGSSMAGIVCCEIAVKHQVAGVVSVGPICPGPETKEAFEHRVAVVKKGNFSDHSRIYIMSTALTGLLRPTDGLEGIVNTVDIPTRATGSKATRTAEAFVRSLIQSSNTEAYISLAQAIADAPVPEYKQIKVPLLCVAGQEDQVAQLEDLALIGDSWGAPSKTELEVLFGVGHWHCIEDAEGVEQCLKRFGKKVESKLPAY</sequence>
<dbReference type="InterPro" id="IPR000073">
    <property type="entry name" value="AB_hydrolase_1"/>
</dbReference>
<comment type="caution">
    <text evidence="2">The sequence shown here is derived from an EMBL/GenBank/DDBJ whole genome shotgun (WGS) entry which is preliminary data.</text>
</comment>
<dbReference type="Proteomes" id="UP000283895">
    <property type="component" value="Unassembled WGS sequence"/>
</dbReference>
<accession>A0A423WG43</accession>
<dbReference type="AlphaFoldDB" id="A0A423WG43"/>
<evidence type="ECO:0000313" key="2">
    <source>
        <dbReference type="EMBL" id="ROW02408.1"/>
    </source>
</evidence>
<dbReference type="EMBL" id="LKEA01000017">
    <property type="protein sequence ID" value="ROW02408.1"/>
    <property type="molecule type" value="Genomic_DNA"/>
</dbReference>
<dbReference type="PANTHER" id="PTHR43798">
    <property type="entry name" value="MONOACYLGLYCEROL LIPASE"/>
    <property type="match status" value="1"/>
</dbReference>
<feature type="domain" description="AB hydrolase-1" evidence="1">
    <location>
        <begin position="27"/>
        <end position="277"/>
    </location>
</feature>
<dbReference type="SUPFAM" id="SSF53474">
    <property type="entry name" value="alpha/beta-Hydrolases"/>
    <property type="match status" value="1"/>
</dbReference>
<dbReference type="PANTHER" id="PTHR43798:SF5">
    <property type="entry name" value="MONOACYLGLYCEROL LIPASE ABHD6"/>
    <property type="match status" value="1"/>
</dbReference>
<dbReference type="InterPro" id="IPR029058">
    <property type="entry name" value="AB_hydrolase_fold"/>
</dbReference>
<evidence type="ECO:0000313" key="3">
    <source>
        <dbReference type="Proteomes" id="UP000283895"/>
    </source>
</evidence>
<dbReference type="GO" id="GO:0046464">
    <property type="term" value="P:acylglycerol catabolic process"/>
    <property type="evidence" value="ECO:0007669"/>
    <property type="project" value="TreeGrafter"/>
</dbReference>
<dbReference type="InterPro" id="IPR000639">
    <property type="entry name" value="Epox_hydrolase-like"/>
</dbReference>
<evidence type="ECO:0000259" key="1">
    <source>
        <dbReference type="Pfam" id="PF12697"/>
    </source>
</evidence>
<gene>
    <name evidence="2" type="ORF">VMCG_06078</name>
</gene>
<dbReference type="PRINTS" id="PR00412">
    <property type="entry name" value="EPOXHYDRLASE"/>
</dbReference>